<evidence type="ECO:0000256" key="3">
    <source>
        <dbReference type="ARBA" id="ARBA00023125"/>
    </source>
</evidence>
<dbReference type="InterPro" id="IPR000551">
    <property type="entry name" value="MerR-type_HTH_dom"/>
</dbReference>
<dbReference type="AlphaFoldDB" id="A0A6G8ATZ3"/>
<keyword evidence="4" id="KW-0804">Transcription</keyword>
<dbReference type="GO" id="GO:0003700">
    <property type="term" value="F:DNA-binding transcription factor activity"/>
    <property type="evidence" value="ECO:0007669"/>
    <property type="project" value="InterPro"/>
</dbReference>
<keyword evidence="8" id="KW-1185">Reference proteome</keyword>
<dbReference type="EMBL" id="CP049887">
    <property type="protein sequence ID" value="QIL48551.1"/>
    <property type="molecule type" value="Genomic_DNA"/>
</dbReference>
<evidence type="ECO:0000256" key="4">
    <source>
        <dbReference type="ARBA" id="ARBA00023163"/>
    </source>
</evidence>
<reference evidence="7 8" key="1">
    <citation type="submission" date="2020-03" db="EMBL/GenBank/DDBJ databases">
        <title>Vagococcus sp. nov., isolated from beetles.</title>
        <authorList>
            <person name="Hyun D.-W."/>
            <person name="Bae J.-W."/>
        </authorList>
    </citation>
    <scope>NUCLEOTIDE SEQUENCE [LARGE SCALE GENOMIC DNA]</scope>
    <source>
        <strain evidence="7 8">HDW17B</strain>
    </source>
</reference>
<dbReference type="PANTHER" id="PTHR30204">
    <property type="entry name" value="REDOX-CYCLING DRUG-SENSING TRANSCRIPTIONAL ACTIVATOR SOXR"/>
    <property type="match status" value="1"/>
</dbReference>
<evidence type="ECO:0000256" key="1">
    <source>
        <dbReference type="ARBA" id="ARBA00022491"/>
    </source>
</evidence>
<keyword evidence="3 7" id="KW-0238">DNA-binding</keyword>
<feature type="coiled-coil region" evidence="5">
    <location>
        <begin position="80"/>
        <end position="114"/>
    </location>
</feature>
<evidence type="ECO:0000256" key="5">
    <source>
        <dbReference type="SAM" id="Coils"/>
    </source>
</evidence>
<dbReference type="Proteomes" id="UP000501747">
    <property type="component" value="Chromosome"/>
</dbReference>
<name>A0A6G8ATZ3_9ENTE</name>
<sequence>MNEPTLSIGEIAKLFDIPASTIRYWEDKEIFASRRNDDNDYRTFNMQSMIELLDVIFYRNLNVPIHKMKHFNKHSPETIYRILQDTGEEVEQELKTLQHKLAGIKHRKEQLEELFALKNRGYQVETFEIEKIVSVDMSNKEDIQVQLEFLSNFVLYRAEGVDEKTQMGISVPKDYDRQKEILWEKPSSNRKYITCLIECDAEDLEKNNLEEHIQKVSKQGYQVKQVISTYLATASDEYDIAVDYYKGWIEVE</sequence>
<keyword evidence="5" id="KW-0175">Coiled coil</keyword>
<dbReference type="PANTHER" id="PTHR30204:SF69">
    <property type="entry name" value="MERR-FAMILY TRANSCRIPTIONAL REGULATOR"/>
    <property type="match status" value="1"/>
</dbReference>
<evidence type="ECO:0000256" key="2">
    <source>
        <dbReference type="ARBA" id="ARBA00023015"/>
    </source>
</evidence>
<evidence type="ECO:0000259" key="6">
    <source>
        <dbReference type="PROSITE" id="PS50937"/>
    </source>
</evidence>
<keyword evidence="2" id="KW-0805">Transcription regulation</keyword>
<feature type="domain" description="HTH merR-type" evidence="6">
    <location>
        <begin position="5"/>
        <end position="74"/>
    </location>
</feature>
<dbReference type="Gene3D" id="1.10.1660.10">
    <property type="match status" value="1"/>
</dbReference>
<dbReference type="InterPro" id="IPR009061">
    <property type="entry name" value="DNA-bd_dom_put_sf"/>
</dbReference>
<dbReference type="InterPro" id="IPR047057">
    <property type="entry name" value="MerR_fam"/>
</dbReference>
<dbReference type="SUPFAM" id="SSF46955">
    <property type="entry name" value="Putative DNA-binding domain"/>
    <property type="match status" value="1"/>
</dbReference>
<dbReference type="Pfam" id="PF00376">
    <property type="entry name" value="MerR"/>
    <property type="match status" value="1"/>
</dbReference>
<organism evidence="7 8">
    <name type="scientific">Vagococcus hydrophili</name>
    <dbReference type="NCBI Taxonomy" id="2714947"/>
    <lineage>
        <taxon>Bacteria</taxon>
        <taxon>Bacillati</taxon>
        <taxon>Bacillota</taxon>
        <taxon>Bacilli</taxon>
        <taxon>Lactobacillales</taxon>
        <taxon>Enterococcaceae</taxon>
        <taxon>Vagococcus</taxon>
    </lineage>
</organism>
<evidence type="ECO:0000313" key="7">
    <source>
        <dbReference type="EMBL" id="QIL48551.1"/>
    </source>
</evidence>
<accession>A0A6G8ATZ3</accession>
<protein>
    <submittedName>
        <fullName evidence="7">MerR family DNA-binding transcriptional regulator</fullName>
    </submittedName>
</protein>
<dbReference type="GO" id="GO:0003677">
    <property type="term" value="F:DNA binding"/>
    <property type="evidence" value="ECO:0007669"/>
    <property type="project" value="UniProtKB-KW"/>
</dbReference>
<gene>
    <name evidence="7" type="ORF">G7082_08580</name>
</gene>
<keyword evidence="1" id="KW-0678">Repressor</keyword>
<dbReference type="RefSeq" id="WP_166034689.1">
    <property type="nucleotide sequence ID" value="NZ_CP049887.1"/>
</dbReference>
<dbReference type="KEGG" id="vhy:G7082_08580"/>
<dbReference type="SMART" id="SM00422">
    <property type="entry name" value="HTH_MERR"/>
    <property type="match status" value="1"/>
</dbReference>
<proteinExistence type="predicted"/>
<evidence type="ECO:0000313" key="8">
    <source>
        <dbReference type="Proteomes" id="UP000501747"/>
    </source>
</evidence>
<dbReference type="PROSITE" id="PS50937">
    <property type="entry name" value="HTH_MERR_2"/>
    <property type="match status" value="1"/>
</dbReference>